<reference evidence="2" key="2">
    <citation type="submission" date="2015-01" db="EMBL/GenBank/DDBJ databases">
        <title>Evolutionary Origins and Diversification of the Mycorrhizal Mutualists.</title>
        <authorList>
            <consortium name="DOE Joint Genome Institute"/>
            <consortium name="Mycorrhizal Genomics Consortium"/>
            <person name="Kohler A."/>
            <person name="Kuo A."/>
            <person name="Nagy L.G."/>
            <person name="Floudas D."/>
            <person name="Copeland A."/>
            <person name="Barry K.W."/>
            <person name="Cichocki N."/>
            <person name="Veneault-Fourrey C."/>
            <person name="LaButti K."/>
            <person name="Lindquist E.A."/>
            <person name="Lipzen A."/>
            <person name="Lundell T."/>
            <person name="Morin E."/>
            <person name="Murat C."/>
            <person name="Riley R."/>
            <person name="Ohm R."/>
            <person name="Sun H."/>
            <person name="Tunlid A."/>
            <person name="Henrissat B."/>
            <person name="Grigoriev I.V."/>
            <person name="Hibbett D.S."/>
            <person name="Martin F."/>
        </authorList>
    </citation>
    <scope>NUCLEOTIDE SEQUENCE [LARGE SCALE GENOMIC DNA]</scope>
    <source>
        <strain evidence="2">MUT 4182</strain>
    </source>
</reference>
<reference evidence="1 2" key="1">
    <citation type="submission" date="2014-04" db="EMBL/GenBank/DDBJ databases">
        <authorList>
            <consortium name="DOE Joint Genome Institute"/>
            <person name="Kuo A."/>
            <person name="Girlanda M."/>
            <person name="Perotto S."/>
            <person name="Kohler A."/>
            <person name="Nagy L.G."/>
            <person name="Floudas D."/>
            <person name="Copeland A."/>
            <person name="Barry K.W."/>
            <person name="Cichocki N."/>
            <person name="Veneault-Fourrey C."/>
            <person name="LaButti K."/>
            <person name="Lindquist E.A."/>
            <person name="Lipzen A."/>
            <person name="Lundell T."/>
            <person name="Morin E."/>
            <person name="Murat C."/>
            <person name="Sun H."/>
            <person name="Tunlid A."/>
            <person name="Henrissat B."/>
            <person name="Grigoriev I.V."/>
            <person name="Hibbett D.S."/>
            <person name="Martin F."/>
            <person name="Nordberg H.P."/>
            <person name="Cantor M.N."/>
            <person name="Hua S.X."/>
        </authorList>
    </citation>
    <scope>NUCLEOTIDE SEQUENCE [LARGE SCALE GENOMIC DNA]</scope>
    <source>
        <strain evidence="1 2">MUT 4182</strain>
    </source>
</reference>
<dbReference type="Proteomes" id="UP000054248">
    <property type="component" value="Unassembled WGS sequence"/>
</dbReference>
<dbReference type="EMBL" id="KN823278">
    <property type="protein sequence ID" value="KIO18540.1"/>
    <property type="molecule type" value="Genomic_DNA"/>
</dbReference>
<name>A0A0C3PUJ2_9AGAM</name>
<evidence type="ECO:0000313" key="2">
    <source>
        <dbReference type="Proteomes" id="UP000054248"/>
    </source>
</evidence>
<proteinExistence type="predicted"/>
<organism evidence="1 2">
    <name type="scientific">Tulasnella calospora MUT 4182</name>
    <dbReference type="NCBI Taxonomy" id="1051891"/>
    <lineage>
        <taxon>Eukaryota</taxon>
        <taxon>Fungi</taxon>
        <taxon>Dikarya</taxon>
        <taxon>Basidiomycota</taxon>
        <taxon>Agaricomycotina</taxon>
        <taxon>Agaricomycetes</taxon>
        <taxon>Cantharellales</taxon>
        <taxon>Tulasnellaceae</taxon>
        <taxon>Tulasnella</taxon>
    </lineage>
</organism>
<evidence type="ECO:0000313" key="1">
    <source>
        <dbReference type="EMBL" id="KIO18540.1"/>
    </source>
</evidence>
<dbReference type="HOGENOM" id="CLU_891958_0_0_1"/>
<sequence length="312" mass="34937">MPLSTWKSLKFKSGAPNLRILCVHGATPDLGDCAFSRQLERLYIVNPSWINTIHLIGVLAINNTIRDLKLVNIKRTLGEERLKQDIDVFDLPRLESFTLDTLDNSAEFDQLFTRHLHSKTGAAFGASIQSNHWRSPSGYTKSHAMRSRRMLRNCWRPNPCLPPCPSEGVTAICRNIHILCWRLRDSVSVKRLSVVLKYNGSVLDLSTRTALRCCTVNGDFCSGATKNSIAAQSMLCNHLQFWTHMTDSRTRLKKEGIDIVVVQSKKALQQGEAICSGTNTVAKQLTSLIVDILATEAKVKWLSDGMTEQLQS</sequence>
<dbReference type="OrthoDB" id="1937984at2759"/>
<dbReference type="AlphaFoldDB" id="A0A0C3PUJ2"/>
<gene>
    <name evidence="1" type="ORF">M407DRAFT_225283</name>
</gene>
<accession>A0A0C3PUJ2</accession>
<keyword evidence="2" id="KW-1185">Reference proteome</keyword>
<protein>
    <submittedName>
        <fullName evidence="1">Uncharacterized protein</fullName>
    </submittedName>
</protein>